<evidence type="ECO:0000313" key="2">
    <source>
        <dbReference type="Proteomes" id="UP000297535"/>
    </source>
</evidence>
<dbReference type="EMBL" id="SRLB01000014">
    <property type="protein sequence ID" value="TGD97485.1"/>
    <property type="molecule type" value="Genomic_DNA"/>
</dbReference>
<dbReference type="PANTHER" id="PTHR35271">
    <property type="entry name" value="ABC TRANSPORTER, SUBSTRATE-BINDING LIPOPROTEIN-RELATED"/>
    <property type="match status" value="1"/>
</dbReference>
<accession>A0A4Z0NLY9</accession>
<dbReference type="InterPro" id="IPR007487">
    <property type="entry name" value="ABC_transpt-TYRBP-like"/>
</dbReference>
<dbReference type="InterPro" id="IPR028082">
    <property type="entry name" value="Peripla_BP_I"/>
</dbReference>
<sequence>MDRRWFLSCLGVALARPRGAAAETAAPPSVGLLCSESPDLWKARIEAFRAGLAEAGYTEGRNVRFSYRWAYGMNDRLAGMAEDLVREGVSVIVVLGNTTSARAAQRATAQIPIVVRAAVDPVSIGLVASASRPGGNLTGWTTLGSQIAPKQLELLREIVSPGATIGILVNPTNPLLADRQARDIPEAARALGFAPMTVTASADADVAPAFARLAAAGAKGLIIGADTFFNSRNELIAARARDAGLAAVSAYRDFALAGGLLSYGGSVVEASRGVGAYVGRILGGERPGDLPIQQIKKLDLVVNLRTAQHLGVKIPLPVLARADEILE</sequence>
<organism evidence="1 2">
    <name type="scientific">Methylobacterium nonmethylotrophicum</name>
    <dbReference type="NCBI Taxonomy" id="1141884"/>
    <lineage>
        <taxon>Bacteria</taxon>
        <taxon>Pseudomonadati</taxon>
        <taxon>Pseudomonadota</taxon>
        <taxon>Alphaproteobacteria</taxon>
        <taxon>Hyphomicrobiales</taxon>
        <taxon>Methylobacteriaceae</taxon>
        <taxon>Methylobacterium</taxon>
    </lineage>
</organism>
<evidence type="ECO:0000313" key="1">
    <source>
        <dbReference type="EMBL" id="TGD97485.1"/>
    </source>
</evidence>
<protein>
    <recommendedName>
        <fullName evidence="3">ABC transporter substrate-binding protein</fullName>
    </recommendedName>
</protein>
<reference evidence="1 2" key="1">
    <citation type="submission" date="2019-04" db="EMBL/GenBank/DDBJ databases">
        <authorList>
            <person name="Feng G."/>
            <person name="Zhu H."/>
        </authorList>
    </citation>
    <scope>NUCLEOTIDE SEQUENCE [LARGE SCALE GENOMIC DNA]</scope>
    <source>
        <strain evidence="1 2">6HR-1</strain>
    </source>
</reference>
<dbReference type="PANTHER" id="PTHR35271:SF1">
    <property type="entry name" value="ABC TRANSPORTER, SUBSTRATE-BINDING LIPOPROTEIN"/>
    <property type="match status" value="1"/>
</dbReference>
<keyword evidence="2" id="KW-1185">Reference proteome</keyword>
<name>A0A4Z0NLY9_9HYPH</name>
<dbReference type="Gene3D" id="3.40.50.2300">
    <property type="match status" value="2"/>
</dbReference>
<gene>
    <name evidence="1" type="ORF">EU555_19370</name>
</gene>
<dbReference type="SUPFAM" id="SSF53822">
    <property type="entry name" value="Periplasmic binding protein-like I"/>
    <property type="match status" value="1"/>
</dbReference>
<dbReference type="AlphaFoldDB" id="A0A4Z0NLY9"/>
<comment type="caution">
    <text evidence="1">The sequence shown here is derived from an EMBL/GenBank/DDBJ whole genome shotgun (WGS) entry which is preliminary data.</text>
</comment>
<proteinExistence type="predicted"/>
<dbReference type="CDD" id="cd06325">
    <property type="entry name" value="PBP1_ABC_unchar_transporter"/>
    <property type="match status" value="1"/>
</dbReference>
<dbReference type="OrthoDB" id="1680494at2"/>
<dbReference type="Proteomes" id="UP000297535">
    <property type="component" value="Unassembled WGS sequence"/>
</dbReference>
<evidence type="ECO:0008006" key="3">
    <source>
        <dbReference type="Google" id="ProtNLM"/>
    </source>
</evidence>
<dbReference type="Pfam" id="PF04392">
    <property type="entry name" value="ABC_sub_bind"/>
    <property type="match status" value="1"/>
</dbReference>